<feature type="transmembrane region" description="Helical" evidence="1">
    <location>
        <begin position="12"/>
        <end position="32"/>
    </location>
</feature>
<name>A0A379W7P2_SALET</name>
<dbReference type="Proteomes" id="UP000255509">
    <property type="component" value="Unassembled WGS sequence"/>
</dbReference>
<keyword evidence="1" id="KW-0472">Membrane</keyword>
<feature type="transmembrane region" description="Helical" evidence="1">
    <location>
        <begin position="38"/>
        <end position="58"/>
    </location>
</feature>
<protein>
    <submittedName>
        <fullName evidence="2">Uncharacterized protein</fullName>
    </submittedName>
</protein>
<sequence length="80" mass="9068">MFTAFTIKRGFFFGMPISIPALSRKLFAIFIGRFRKEFALFTVLFERSVVFTLVISVVNTTNFTGRIIFRTGADNGAFTV</sequence>
<evidence type="ECO:0000256" key="1">
    <source>
        <dbReference type="SAM" id="Phobius"/>
    </source>
</evidence>
<organism evidence="2 3">
    <name type="scientific">Salmonella enterica I</name>
    <dbReference type="NCBI Taxonomy" id="59201"/>
    <lineage>
        <taxon>Bacteria</taxon>
        <taxon>Pseudomonadati</taxon>
        <taxon>Pseudomonadota</taxon>
        <taxon>Gammaproteobacteria</taxon>
        <taxon>Enterobacterales</taxon>
        <taxon>Enterobacteriaceae</taxon>
        <taxon>Salmonella</taxon>
    </lineage>
</organism>
<keyword evidence="1" id="KW-1133">Transmembrane helix</keyword>
<keyword evidence="1" id="KW-0812">Transmembrane</keyword>
<accession>A0A379W7P2</accession>
<evidence type="ECO:0000313" key="3">
    <source>
        <dbReference type="Proteomes" id="UP000255509"/>
    </source>
</evidence>
<dbReference type="EMBL" id="UGXS01000004">
    <property type="protein sequence ID" value="SUH15088.1"/>
    <property type="molecule type" value="Genomic_DNA"/>
</dbReference>
<dbReference type="AlphaFoldDB" id="A0A379W7P2"/>
<evidence type="ECO:0000313" key="2">
    <source>
        <dbReference type="EMBL" id="SUH15088.1"/>
    </source>
</evidence>
<proteinExistence type="predicted"/>
<reference evidence="2 3" key="1">
    <citation type="submission" date="2018-06" db="EMBL/GenBank/DDBJ databases">
        <authorList>
            <consortium name="Pathogen Informatics"/>
            <person name="Doyle S."/>
        </authorList>
    </citation>
    <scope>NUCLEOTIDE SEQUENCE [LARGE SCALE GENOMIC DNA]</scope>
    <source>
        <strain evidence="2 3">NCTC8258</strain>
    </source>
</reference>
<gene>
    <name evidence="2" type="ORF">NCTC8258_02794</name>
</gene>